<evidence type="ECO:0000313" key="3">
    <source>
        <dbReference type="Proteomes" id="UP000662747"/>
    </source>
</evidence>
<gene>
    <name evidence="2" type="ORF">JY651_43025</name>
</gene>
<organism evidence="2 3">
    <name type="scientific">Pyxidicoccus parkwayensis</name>
    <dbReference type="NCBI Taxonomy" id="2813578"/>
    <lineage>
        <taxon>Bacteria</taxon>
        <taxon>Pseudomonadati</taxon>
        <taxon>Myxococcota</taxon>
        <taxon>Myxococcia</taxon>
        <taxon>Myxococcales</taxon>
        <taxon>Cystobacterineae</taxon>
        <taxon>Myxococcaceae</taxon>
        <taxon>Pyxidicoccus</taxon>
    </lineage>
</organism>
<accession>A0ABX7NTN6</accession>
<keyword evidence="3" id="KW-1185">Reference proteome</keyword>
<dbReference type="PROSITE" id="PS50987">
    <property type="entry name" value="HTH_ARSR_2"/>
    <property type="match status" value="1"/>
</dbReference>
<reference evidence="2 3" key="1">
    <citation type="submission" date="2021-02" db="EMBL/GenBank/DDBJ databases">
        <title>De Novo genome assembly of isolated myxobacteria.</title>
        <authorList>
            <person name="Stevens D.C."/>
        </authorList>
    </citation>
    <scope>NUCLEOTIDE SEQUENCE [LARGE SCALE GENOMIC DNA]</scope>
    <source>
        <strain evidence="3">SCPEA02</strain>
    </source>
</reference>
<dbReference type="SUPFAM" id="SSF46785">
    <property type="entry name" value="Winged helix' DNA-binding domain"/>
    <property type="match status" value="1"/>
</dbReference>
<dbReference type="InterPro" id="IPR011991">
    <property type="entry name" value="ArsR-like_HTH"/>
</dbReference>
<dbReference type="PANTHER" id="PTHR38600">
    <property type="entry name" value="TRANSCRIPTIONAL REGULATORY PROTEIN"/>
    <property type="match status" value="1"/>
</dbReference>
<dbReference type="NCBIfam" id="NF033788">
    <property type="entry name" value="HTH_metalloreg"/>
    <property type="match status" value="1"/>
</dbReference>
<dbReference type="CDD" id="cd00090">
    <property type="entry name" value="HTH_ARSR"/>
    <property type="match status" value="1"/>
</dbReference>
<evidence type="ECO:0000313" key="2">
    <source>
        <dbReference type="EMBL" id="QSQ21853.1"/>
    </source>
</evidence>
<dbReference type="Gene3D" id="1.10.10.10">
    <property type="entry name" value="Winged helix-like DNA-binding domain superfamily/Winged helix DNA-binding domain"/>
    <property type="match status" value="1"/>
</dbReference>
<name>A0ABX7NTN6_9BACT</name>
<evidence type="ECO:0000259" key="1">
    <source>
        <dbReference type="PROSITE" id="PS50987"/>
    </source>
</evidence>
<dbReference type="Proteomes" id="UP000662747">
    <property type="component" value="Chromosome"/>
</dbReference>
<dbReference type="InterPro" id="IPR036388">
    <property type="entry name" value="WH-like_DNA-bd_sf"/>
</dbReference>
<dbReference type="InterPro" id="IPR001845">
    <property type="entry name" value="HTH_ArsR_DNA-bd_dom"/>
</dbReference>
<dbReference type="PANTHER" id="PTHR38600:SF2">
    <property type="entry name" value="SLL0088 PROTEIN"/>
    <property type="match status" value="1"/>
</dbReference>
<proteinExistence type="predicted"/>
<dbReference type="RefSeq" id="WP_206723430.1">
    <property type="nucleotide sequence ID" value="NZ_CP071090.1"/>
</dbReference>
<dbReference type="EMBL" id="CP071090">
    <property type="protein sequence ID" value="QSQ21853.1"/>
    <property type="molecule type" value="Genomic_DNA"/>
</dbReference>
<dbReference type="SMART" id="SM00418">
    <property type="entry name" value="HTH_ARSR"/>
    <property type="match status" value="1"/>
</dbReference>
<sequence>MVQSSVQLDSAFGALADATRRGILVRLGRGDASISELAGTFDMTLTGMKKHVQVLEDARLVTTEKVGRVRTCRLGPQRLEDVAAWVASYRQMLEARLDSLGEFLERTKEKKP</sequence>
<dbReference type="InterPro" id="IPR036390">
    <property type="entry name" value="WH_DNA-bd_sf"/>
</dbReference>
<dbReference type="Pfam" id="PF12840">
    <property type="entry name" value="HTH_20"/>
    <property type="match status" value="1"/>
</dbReference>
<feature type="domain" description="HTH arsR-type" evidence="1">
    <location>
        <begin position="1"/>
        <end position="94"/>
    </location>
</feature>
<protein>
    <submittedName>
        <fullName evidence="2">Helix-turn-helix transcriptional regulator</fullName>
    </submittedName>
</protein>